<evidence type="ECO:0000256" key="8">
    <source>
        <dbReference type="PROSITE-ProRule" id="PRU00607"/>
    </source>
</evidence>
<dbReference type="GO" id="GO:0034722">
    <property type="term" value="F:gamma-glutamyl-peptidase activity"/>
    <property type="evidence" value="ECO:0007669"/>
    <property type="project" value="UniProtKB-UniRule"/>
</dbReference>
<dbReference type="PANTHER" id="PTHR11315:SF0">
    <property type="entry name" value="FOLATE GAMMA-GLUTAMYL HYDROLASE"/>
    <property type="match status" value="1"/>
</dbReference>
<evidence type="ECO:0000256" key="7">
    <source>
        <dbReference type="PIRSR" id="PIRSR615527-1"/>
    </source>
</evidence>
<proteinExistence type="inferred from homology"/>
<evidence type="ECO:0000256" key="2">
    <source>
        <dbReference type="ARBA" id="ARBA00011083"/>
    </source>
</evidence>
<evidence type="ECO:0000256" key="5">
    <source>
        <dbReference type="ARBA" id="ARBA00022729"/>
    </source>
</evidence>
<evidence type="ECO:0000256" key="3">
    <source>
        <dbReference type="ARBA" id="ARBA00012886"/>
    </source>
</evidence>
<dbReference type="KEGG" id="clec:106662649"/>
<comment type="catalytic activity">
    <reaction evidence="8">
        <text>(6S)-5,6,7,8-tetrahydrofolyl-(gamma-L-Glu)(n) + (n-1) H2O = (6S)-5,6,7,8-tetrahydrofolate + (n-1) L-glutamate</text>
        <dbReference type="Rhea" id="RHEA:56784"/>
        <dbReference type="Rhea" id="RHEA-COMP:14738"/>
        <dbReference type="ChEBI" id="CHEBI:15377"/>
        <dbReference type="ChEBI" id="CHEBI:29985"/>
        <dbReference type="ChEBI" id="CHEBI:57453"/>
        <dbReference type="ChEBI" id="CHEBI:141005"/>
        <dbReference type="EC" id="3.4.19.9"/>
    </reaction>
</comment>
<evidence type="ECO:0000313" key="11">
    <source>
        <dbReference type="Proteomes" id="UP000494040"/>
    </source>
</evidence>
<dbReference type="PROSITE" id="PS51275">
    <property type="entry name" value="PEPTIDASE_C26_GGH"/>
    <property type="match status" value="1"/>
</dbReference>
<keyword evidence="6 8" id="KW-0378">Hydrolase</keyword>
<dbReference type="RefSeq" id="XP_014242359.2">
    <property type="nucleotide sequence ID" value="XM_014386873.2"/>
</dbReference>
<dbReference type="InterPro" id="IPR015527">
    <property type="entry name" value="Pept_C26_g-glut_hydrolase"/>
</dbReference>
<dbReference type="InterPro" id="IPR029062">
    <property type="entry name" value="Class_I_gatase-like"/>
</dbReference>
<dbReference type="OMA" id="KFQANDD"/>
<dbReference type="SUPFAM" id="SSF52317">
    <property type="entry name" value="Class I glutamine amidotransferase-like"/>
    <property type="match status" value="1"/>
</dbReference>
<dbReference type="PROSITE" id="PS51273">
    <property type="entry name" value="GATASE_TYPE_1"/>
    <property type="match status" value="1"/>
</dbReference>
<dbReference type="Proteomes" id="UP000494040">
    <property type="component" value="Unassembled WGS sequence"/>
</dbReference>
<dbReference type="OrthoDB" id="64220at2759"/>
<dbReference type="AlphaFoldDB" id="A0A8I6REN3"/>
<feature type="active site" description="Proton donor" evidence="7">
    <location>
        <position position="232"/>
    </location>
</feature>
<dbReference type="Pfam" id="PF07722">
    <property type="entry name" value="Peptidase_C26"/>
    <property type="match status" value="1"/>
</dbReference>
<dbReference type="GO" id="GO:0005576">
    <property type="term" value="C:extracellular region"/>
    <property type="evidence" value="ECO:0007669"/>
    <property type="project" value="UniProtKB-SubCell"/>
</dbReference>
<feature type="chain" id="PRO_5035144069" description="folate gamma-glutamyl hydrolase" evidence="9">
    <location>
        <begin position="19"/>
        <end position="307"/>
    </location>
</feature>
<keyword evidence="4" id="KW-0964">Secreted</keyword>
<dbReference type="EnsemblMetazoa" id="XM_014386873.2">
    <property type="protein sequence ID" value="XP_014242359.2"/>
    <property type="gene ID" value="LOC106662649"/>
</dbReference>
<dbReference type="GeneID" id="106662649"/>
<accession>A0A8I6REN3</accession>
<dbReference type="GO" id="GO:0005773">
    <property type="term" value="C:vacuole"/>
    <property type="evidence" value="ECO:0007669"/>
    <property type="project" value="TreeGrafter"/>
</dbReference>
<evidence type="ECO:0000256" key="4">
    <source>
        <dbReference type="ARBA" id="ARBA00022525"/>
    </source>
</evidence>
<organism evidence="10 11">
    <name type="scientific">Cimex lectularius</name>
    <name type="common">Bed bug</name>
    <name type="synonym">Acanthia lectularia</name>
    <dbReference type="NCBI Taxonomy" id="79782"/>
    <lineage>
        <taxon>Eukaryota</taxon>
        <taxon>Metazoa</taxon>
        <taxon>Ecdysozoa</taxon>
        <taxon>Arthropoda</taxon>
        <taxon>Hexapoda</taxon>
        <taxon>Insecta</taxon>
        <taxon>Pterygota</taxon>
        <taxon>Neoptera</taxon>
        <taxon>Paraneoptera</taxon>
        <taxon>Hemiptera</taxon>
        <taxon>Heteroptera</taxon>
        <taxon>Panheteroptera</taxon>
        <taxon>Cimicomorpha</taxon>
        <taxon>Cimicidae</taxon>
        <taxon>Cimex</taxon>
    </lineage>
</organism>
<evidence type="ECO:0000313" key="10">
    <source>
        <dbReference type="EnsemblMetazoa" id="XP_014242359.2"/>
    </source>
</evidence>
<reference evidence="10" key="1">
    <citation type="submission" date="2022-01" db="UniProtKB">
        <authorList>
            <consortium name="EnsemblMetazoa"/>
        </authorList>
    </citation>
    <scope>IDENTIFICATION</scope>
</reference>
<comment type="similarity">
    <text evidence="2">Belongs to the peptidase C26 family.</text>
</comment>
<dbReference type="PANTHER" id="PTHR11315">
    <property type="entry name" value="PROTEASE FAMILY C26 GAMMA-GLUTAMYL HYDROLASE"/>
    <property type="match status" value="1"/>
</dbReference>
<keyword evidence="11" id="KW-1185">Reference proteome</keyword>
<evidence type="ECO:0000256" key="1">
    <source>
        <dbReference type="ARBA" id="ARBA00004239"/>
    </source>
</evidence>
<evidence type="ECO:0000256" key="6">
    <source>
        <dbReference type="ARBA" id="ARBA00022801"/>
    </source>
</evidence>
<comment type="subcellular location">
    <subcellularLocation>
        <location evidence="1">Secreted</location>
        <location evidence="1">Extracellular space</location>
    </subcellularLocation>
</comment>
<dbReference type="GO" id="GO:0046900">
    <property type="term" value="P:tetrahydrofolylpolyglutamate metabolic process"/>
    <property type="evidence" value="ECO:0007669"/>
    <property type="project" value="TreeGrafter"/>
</dbReference>
<dbReference type="InterPro" id="IPR011697">
    <property type="entry name" value="Peptidase_C26"/>
</dbReference>
<feature type="signal peptide" evidence="9">
    <location>
        <begin position="1"/>
        <end position="18"/>
    </location>
</feature>
<name>A0A8I6REN3_CIMLE</name>
<sequence length="307" mass="34711">MSTFVCVIIATFLTCISCSDRPIVGILAQESVYEGKNVSMIPGSYVLMMEGSGTRVVPIFINQNQSYYDKILSSINGVVFPGGNLDLLQNGGMVKAANLIYDYARKANQKENVFPILGVCQGLELLAYLSSNKLWPLKPCKGMMNVDLPLEFVVDYATTSLFKNAKKEDIYTFIHKNSTVNHHSWCLTRNSMKKFGLDKHWRTLTVNKDSDGMEFISTFESFSYPFAGLQFHPEKCAYEWGLGQNNMHTMDAISANRVFYDWLAAKARESKNHFETVKDEMEASIFNYVPTFTGKNGGYSQLLYIFH</sequence>
<dbReference type="Gene3D" id="3.40.50.880">
    <property type="match status" value="1"/>
</dbReference>
<keyword evidence="5 9" id="KW-0732">Signal</keyword>
<protein>
    <recommendedName>
        <fullName evidence="3 8">folate gamma-glutamyl hydrolase</fullName>
        <ecNumber evidence="3 8">3.4.19.9</ecNumber>
    </recommendedName>
</protein>
<dbReference type="EC" id="3.4.19.9" evidence="3 8"/>
<feature type="active site" description="Nucleophile" evidence="7 8">
    <location>
        <position position="120"/>
    </location>
</feature>
<evidence type="ECO:0000256" key="9">
    <source>
        <dbReference type="SAM" id="SignalP"/>
    </source>
</evidence>
<feature type="active site" evidence="8">
    <location>
        <position position="232"/>
    </location>
</feature>